<dbReference type="AlphaFoldDB" id="A0A7J5XCN5"/>
<proteinExistence type="predicted"/>
<dbReference type="OrthoDB" id="10050977at2759"/>
<reference evidence="1 2" key="1">
    <citation type="submission" date="2020-03" db="EMBL/GenBank/DDBJ databases">
        <title>Dissostichus mawsoni Genome sequencing and assembly.</title>
        <authorList>
            <person name="Park H."/>
        </authorList>
    </citation>
    <scope>NUCLEOTIDE SEQUENCE [LARGE SCALE GENOMIC DNA]</scope>
    <source>
        <strain evidence="1">DM0001</strain>
        <tissue evidence="1">Muscle</tissue>
    </source>
</reference>
<dbReference type="InterPro" id="IPR012337">
    <property type="entry name" value="RNaseH-like_sf"/>
</dbReference>
<keyword evidence="2" id="KW-1185">Reference proteome</keyword>
<evidence type="ECO:0000313" key="2">
    <source>
        <dbReference type="Proteomes" id="UP000518266"/>
    </source>
</evidence>
<dbReference type="EMBL" id="JAAKFY010000025">
    <property type="protein sequence ID" value="KAF3834802.1"/>
    <property type="molecule type" value="Genomic_DNA"/>
</dbReference>
<name>A0A7J5XCN5_DISMA</name>
<sequence length="79" mass="9191">MNRIILTAFSPDINTILEQITDEDFRRAEDFISLMRMLYTITLCVSSDKSSTCGQIIPILQKLKAHLTIKEEDFTLWPR</sequence>
<dbReference type="SUPFAM" id="SSF53098">
    <property type="entry name" value="Ribonuclease H-like"/>
    <property type="match status" value="1"/>
</dbReference>
<protein>
    <submittedName>
        <fullName evidence="1">Uncharacterized protein</fullName>
    </submittedName>
</protein>
<comment type="caution">
    <text evidence="1">The sequence shown here is derived from an EMBL/GenBank/DDBJ whole genome shotgun (WGS) entry which is preliminary data.</text>
</comment>
<organism evidence="1 2">
    <name type="scientific">Dissostichus mawsoni</name>
    <name type="common">Antarctic cod</name>
    <dbReference type="NCBI Taxonomy" id="36200"/>
    <lineage>
        <taxon>Eukaryota</taxon>
        <taxon>Metazoa</taxon>
        <taxon>Chordata</taxon>
        <taxon>Craniata</taxon>
        <taxon>Vertebrata</taxon>
        <taxon>Euteleostomi</taxon>
        <taxon>Actinopterygii</taxon>
        <taxon>Neopterygii</taxon>
        <taxon>Teleostei</taxon>
        <taxon>Neoteleostei</taxon>
        <taxon>Acanthomorphata</taxon>
        <taxon>Eupercaria</taxon>
        <taxon>Perciformes</taxon>
        <taxon>Notothenioidei</taxon>
        <taxon>Nototheniidae</taxon>
        <taxon>Dissostichus</taxon>
    </lineage>
</organism>
<evidence type="ECO:0000313" key="1">
    <source>
        <dbReference type="EMBL" id="KAF3834802.1"/>
    </source>
</evidence>
<gene>
    <name evidence="1" type="ORF">F7725_027360</name>
</gene>
<dbReference type="Proteomes" id="UP000518266">
    <property type="component" value="Unassembled WGS sequence"/>
</dbReference>
<accession>A0A7J5XCN5</accession>